<dbReference type="GO" id="GO:0016787">
    <property type="term" value="F:hydrolase activity"/>
    <property type="evidence" value="ECO:0007669"/>
    <property type="project" value="UniProtKB-KW"/>
</dbReference>
<dbReference type="PANTHER" id="PTHR48081:SF8">
    <property type="entry name" value="ALPHA_BETA HYDROLASE FOLD-3 DOMAIN-CONTAINING PROTEIN-RELATED"/>
    <property type="match status" value="1"/>
</dbReference>
<protein>
    <submittedName>
        <fullName evidence="3">Arylesterase monooxygenase</fullName>
    </submittedName>
</protein>
<proteinExistence type="predicted"/>
<keyword evidence="3" id="KW-0560">Oxidoreductase</keyword>
<sequence length="317" mass="34393">MSLRLDPDLAKVIAALPPMPRSNVNDVSELREVTNTILGTIFGARPAVPGVSETTIHFTSRDGTRLPIYKFTPANTTHDTSKPQPAIIFVHAGGMVSGKVAFFRNVITKYAASTGTIIYAVEYRLAPECPFPGPIHDVYDALEWLHQHAVDEGVDPARIGIWGESAGGGIAAGVVLMARDKSLSPPIAKQVLIYPMLDERTVLGPEHPLNPFLGWTSWYNTLGWNAYLGADRTDISPYASPARATNLSELPRTYIDVGGLDLFRDEDIAYAARLAAANVDVEFHLYAGVPHGWEGVAPDIPVSKRAEQNRIAALSDL</sequence>
<evidence type="ECO:0000259" key="2">
    <source>
        <dbReference type="Pfam" id="PF07859"/>
    </source>
</evidence>
<keyword evidence="4" id="KW-1185">Reference proteome</keyword>
<dbReference type="InterPro" id="IPR029058">
    <property type="entry name" value="AB_hydrolase_fold"/>
</dbReference>
<dbReference type="GO" id="GO:0004497">
    <property type="term" value="F:monooxygenase activity"/>
    <property type="evidence" value="ECO:0007669"/>
    <property type="project" value="UniProtKB-KW"/>
</dbReference>
<keyword evidence="3" id="KW-0503">Monooxygenase</keyword>
<dbReference type="Proteomes" id="UP001239445">
    <property type="component" value="Unassembled WGS sequence"/>
</dbReference>
<dbReference type="InterPro" id="IPR013094">
    <property type="entry name" value="AB_hydrolase_3"/>
</dbReference>
<feature type="domain" description="Alpha/beta hydrolase fold-3" evidence="2">
    <location>
        <begin position="87"/>
        <end position="293"/>
    </location>
</feature>
<organism evidence="3 4">
    <name type="scientific">Echria macrotheca</name>
    <dbReference type="NCBI Taxonomy" id="438768"/>
    <lineage>
        <taxon>Eukaryota</taxon>
        <taxon>Fungi</taxon>
        <taxon>Dikarya</taxon>
        <taxon>Ascomycota</taxon>
        <taxon>Pezizomycotina</taxon>
        <taxon>Sordariomycetes</taxon>
        <taxon>Sordariomycetidae</taxon>
        <taxon>Sordariales</taxon>
        <taxon>Schizotheciaceae</taxon>
        <taxon>Echria</taxon>
    </lineage>
</organism>
<dbReference type="Gene3D" id="3.40.50.1820">
    <property type="entry name" value="alpha/beta hydrolase"/>
    <property type="match status" value="1"/>
</dbReference>
<dbReference type="PANTHER" id="PTHR48081">
    <property type="entry name" value="AB HYDROLASE SUPERFAMILY PROTEIN C4A8.06C"/>
    <property type="match status" value="1"/>
</dbReference>
<evidence type="ECO:0000256" key="1">
    <source>
        <dbReference type="ARBA" id="ARBA00022801"/>
    </source>
</evidence>
<accession>A0AAJ0BAY1</accession>
<gene>
    <name evidence="3" type="ORF">QBC47DRAFT_325620</name>
</gene>
<keyword evidence="1" id="KW-0378">Hydrolase</keyword>
<dbReference type="EMBL" id="MU839837">
    <property type="protein sequence ID" value="KAK1753382.1"/>
    <property type="molecule type" value="Genomic_DNA"/>
</dbReference>
<reference evidence="3" key="1">
    <citation type="submission" date="2023-06" db="EMBL/GenBank/DDBJ databases">
        <title>Genome-scale phylogeny and comparative genomics of the fungal order Sordariales.</title>
        <authorList>
            <consortium name="Lawrence Berkeley National Laboratory"/>
            <person name="Hensen N."/>
            <person name="Bonometti L."/>
            <person name="Westerberg I."/>
            <person name="Brannstrom I.O."/>
            <person name="Guillou S."/>
            <person name="Cros-Aarteil S."/>
            <person name="Calhoun S."/>
            <person name="Haridas S."/>
            <person name="Kuo A."/>
            <person name="Mondo S."/>
            <person name="Pangilinan J."/>
            <person name="Riley R."/>
            <person name="Labutti K."/>
            <person name="Andreopoulos B."/>
            <person name="Lipzen A."/>
            <person name="Chen C."/>
            <person name="Yanf M."/>
            <person name="Daum C."/>
            <person name="Ng V."/>
            <person name="Clum A."/>
            <person name="Steindorff A."/>
            <person name="Ohm R."/>
            <person name="Martin F."/>
            <person name="Silar P."/>
            <person name="Natvig D."/>
            <person name="Lalanne C."/>
            <person name="Gautier V."/>
            <person name="Ament-Velasquez S.L."/>
            <person name="Kruys A."/>
            <person name="Hutchinson M.I."/>
            <person name="Powell A.J."/>
            <person name="Barry K."/>
            <person name="Miller A.N."/>
            <person name="Grigoriev I.V."/>
            <person name="Debuchy R."/>
            <person name="Gladieux P."/>
            <person name="Thoren M.H."/>
            <person name="Johannesson H."/>
        </authorList>
    </citation>
    <scope>NUCLEOTIDE SEQUENCE</scope>
    <source>
        <strain evidence="3">PSN4</strain>
    </source>
</reference>
<name>A0AAJ0BAY1_9PEZI</name>
<dbReference type="InterPro" id="IPR050300">
    <property type="entry name" value="GDXG_lipolytic_enzyme"/>
</dbReference>
<dbReference type="Pfam" id="PF07859">
    <property type="entry name" value="Abhydrolase_3"/>
    <property type="match status" value="1"/>
</dbReference>
<comment type="caution">
    <text evidence="3">The sequence shown here is derived from an EMBL/GenBank/DDBJ whole genome shotgun (WGS) entry which is preliminary data.</text>
</comment>
<dbReference type="AlphaFoldDB" id="A0AAJ0BAY1"/>
<evidence type="ECO:0000313" key="4">
    <source>
        <dbReference type="Proteomes" id="UP001239445"/>
    </source>
</evidence>
<dbReference type="SUPFAM" id="SSF53474">
    <property type="entry name" value="alpha/beta-Hydrolases"/>
    <property type="match status" value="1"/>
</dbReference>
<evidence type="ECO:0000313" key="3">
    <source>
        <dbReference type="EMBL" id="KAK1753382.1"/>
    </source>
</evidence>